<gene>
    <name evidence="3" type="ORF">HZU40_09685</name>
    <name evidence="2" type="ORF">HZU40_25535</name>
</gene>
<evidence type="ECO:0000313" key="2">
    <source>
        <dbReference type="EMBL" id="QNJ91523.1"/>
    </source>
</evidence>
<reference evidence="3 4" key="1">
    <citation type="submission" date="2020-07" db="EMBL/GenBank/DDBJ databases">
        <title>Draft genome sequence of four isobutane-metabolizing strains capable of cometabolically degrading diverse ether contaminants.</title>
        <authorList>
            <person name="Chen W."/>
            <person name="Faulkner N."/>
            <person name="Smith C."/>
            <person name="Hyman M."/>
        </authorList>
    </citation>
    <scope>NUCLEOTIDE SEQUENCE [LARGE SCALE GENOMIC DNA]</scope>
    <source>
        <strain evidence="3 4">2A</strain>
    </source>
</reference>
<dbReference type="Proteomes" id="UP000515498">
    <property type="component" value="Chromosome"/>
</dbReference>
<evidence type="ECO:0000313" key="3">
    <source>
        <dbReference type="EMBL" id="QNJ94503.1"/>
    </source>
</evidence>
<organism evidence="3 4">
    <name type="scientific">Mycolicibacterium fluoranthenivorans</name>
    <dbReference type="NCBI Taxonomy" id="258505"/>
    <lineage>
        <taxon>Bacteria</taxon>
        <taxon>Bacillati</taxon>
        <taxon>Actinomycetota</taxon>
        <taxon>Actinomycetes</taxon>
        <taxon>Mycobacteriales</taxon>
        <taxon>Mycobacteriaceae</taxon>
        <taxon>Mycolicibacterium</taxon>
    </lineage>
</organism>
<proteinExistence type="predicted"/>
<dbReference type="EMBL" id="CP059894">
    <property type="protein sequence ID" value="QNJ94503.1"/>
    <property type="molecule type" value="Genomic_DNA"/>
</dbReference>
<sequence>MLSDQARTARARADATGDRGDEALAAALEAAEAAECRGALQGLEGDPDTAGLPSSAEAGYLSVVKVPPGPGGN</sequence>
<accession>A0A7G8PJI7</accession>
<dbReference type="KEGG" id="mflu:HZU40_25535"/>
<protein>
    <submittedName>
        <fullName evidence="3">Uncharacterized protein</fullName>
    </submittedName>
</protein>
<feature type="compositionally biased region" description="Basic and acidic residues" evidence="1">
    <location>
        <begin position="11"/>
        <end position="20"/>
    </location>
</feature>
<feature type="region of interest" description="Disordered" evidence="1">
    <location>
        <begin position="1"/>
        <end position="20"/>
    </location>
</feature>
<name>A0A7G8PJI7_9MYCO</name>
<dbReference type="KEGG" id="mflu:HZU40_09685"/>
<evidence type="ECO:0000313" key="4">
    <source>
        <dbReference type="Proteomes" id="UP000515498"/>
    </source>
</evidence>
<dbReference type="RefSeq" id="WP_187096236.1">
    <property type="nucleotide sequence ID" value="NZ_CP059894.1"/>
</dbReference>
<evidence type="ECO:0000256" key="1">
    <source>
        <dbReference type="SAM" id="MobiDB-lite"/>
    </source>
</evidence>
<dbReference type="AlphaFoldDB" id="A0A7G8PJI7"/>
<dbReference type="EMBL" id="CP059894">
    <property type="protein sequence ID" value="QNJ91523.1"/>
    <property type="molecule type" value="Genomic_DNA"/>
</dbReference>